<name>A0A737EUV2_SALER</name>
<comment type="caution">
    <text evidence="1">The sequence shown here is derived from an EMBL/GenBank/DDBJ whole genome shotgun (WGS) entry which is preliminary data.</text>
</comment>
<dbReference type="EMBL" id="DAATDE010000019">
    <property type="protein sequence ID" value="HAE8120730.1"/>
    <property type="molecule type" value="Genomic_DNA"/>
</dbReference>
<reference evidence="1" key="1">
    <citation type="journal article" date="2018" name="Genome Biol.">
        <title>SKESA: strategic k-mer extension for scrupulous assemblies.</title>
        <authorList>
            <person name="Souvorov A."/>
            <person name="Agarwala R."/>
            <person name="Lipman D.J."/>
        </authorList>
    </citation>
    <scope>NUCLEOTIDE SEQUENCE</scope>
    <source>
        <strain evidence="1">98-84</strain>
    </source>
</reference>
<reference evidence="1" key="2">
    <citation type="submission" date="2018-07" db="EMBL/GenBank/DDBJ databases">
        <authorList>
            <consortium name="NCBI Pathogen Detection Project"/>
        </authorList>
    </citation>
    <scope>NUCLEOTIDE SEQUENCE</scope>
    <source>
        <strain evidence="1">98-84</strain>
    </source>
</reference>
<gene>
    <name evidence="1" type="ORF">G4Q37_002777</name>
</gene>
<protein>
    <submittedName>
        <fullName evidence="1">Uncharacterized protein</fullName>
    </submittedName>
</protein>
<evidence type="ECO:0000313" key="1">
    <source>
        <dbReference type="EMBL" id="HAE8120730.1"/>
    </source>
</evidence>
<accession>A0A737EUV2</accession>
<organism evidence="1">
    <name type="scientific">Salmonella enterica subsp. arizonae serovar 18:z4,z32:-</name>
    <dbReference type="NCBI Taxonomy" id="1967581"/>
    <lineage>
        <taxon>Bacteria</taxon>
        <taxon>Pseudomonadati</taxon>
        <taxon>Pseudomonadota</taxon>
        <taxon>Gammaproteobacteria</taxon>
        <taxon>Enterobacterales</taxon>
        <taxon>Enterobacteriaceae</taxon>
        <taxon>Salmonella</taxon>
    </lineage>
</organism>
<dbReference type="AlphaFoldDB" id="A0A737EUV2"/>
<proteinExistence type="predicted"/>
<sequence length="138" mass="16010">MSFQAFSTDNATLMTMLSEVSLESWIFSNQRLDITLLSDNDDDISLYAETDIVVSSKLNTERHLNICHMEILKVSDFLTVKSGYYIPQDNFNDLMKYKHLSLFYGRSIGFEYCISFVGYSRLLTFPLKSLSELKFNIR</sequence>